<dbReference type="GO" id="GO:0043043">
    <property type="term" value="P:peptide biosynthetic process"/>
    <property type="evidence" value="ECO:0007669"/>
    <property type="project" value="InterPro"/>
</dbReference>
<dbReference type="UniPathway" id="UPA00345"/>
<keyword evidence="4 7" id="KW-0963">Cytoplasm</keyword>
<dbReference type="NCBIfam" id="NF001810">
    <property type="entry name" value="PRK00529.1"/>
    <property type="match status" value="1"/>
</dbReference>
<protein>
    <recommendedName>
        <fullName evidence="7 8">Elongation factor P</fullName>
        <shortName evidence="7">EF-P</shortName>
    </recommendedName>
</protein>
<dbReference type="SMART" id="SM00841">
    <property type="entry name" value="Elong-fact-P_C"/>
    <property type="match status" value="1"/>
</dbReference>
<dbReference type="CDD" id="cd05794">
    <property type="entry name" value="S1_EF-P_repeat_2"/>
    <property type="match status" value="1"/>
</dbReference>
<evidence type="ECO:0000259" key="10">
    <source>
        <dbReference type="SMART" id="SM00841"/>
    </source>
</evidence>
<gene>
    <name evidence="7 12" type="primary">efp</name>
    <name evidence="12" type="ORF">COT81_02560</name>
</gene>
<evidence type="ECO:0000256" key="1">
    <source>
        <dbReference type="ARBA" id="ARBA00004496"/>
    </source>
</evidence>
<organism evidence="12 13">
    <name type="scientific">Candidatus Buchananbacteria bacterium CG10_big_fil_rev_8_21_14_0_10_42_9</name>
    <dbReference type="NCBI Taxonomy" id="1974526"/>
    <lineage>
        <taxon>Bacteria</taxon>
        <taxon>Candidatus Buchananiibacteriota</taxon>
    </lineage>
</organism>
<name>A0A2H0W1M3_9BACT</name>
<dbReference type="SUPFAM" id="SSF50104">
    <property type="entry name" value="Translation proteins SH3-like domain"/>
    <property type="match status" value="1"/>
</dbReference>
<evidence type="ECO:0000259" key="11">
    <source>
        <dbReference type="SMART" id="SM01185"/>
    </source>
</evidence>
<accession>A0A2H0W1M3</accession>
<dbReference type="InterPro" id="IPR012340">
    <property type="entry name" value="NA-bd_OB-fold"/>
</dbReference>
<dbReference type="SMART" id="SM01185">
    <property type="entry name" value="EFP"/>
    <property type="match status" value="1"/>
</dbReference>
<dbReference type="Gene3D" id="2.40.50.140">
    <property type="entry name" value="Nucleic acid-binding proteins"/>
    <property type="match status" value="2"/>
</dbReference>
<evidence type="ECO:0000256" key="6">
    <source>
        <dbReference type="ARBA" id="ARBA00022917"/>
    </source>
</evidence>
<dbReference type="SUPFAM" id="SSF50249">
    <property type="entry name" value="Nucleic acid-binding proteins"/>
    <property type="match status" value="2"/>
</dbReference>
<evidence type="ECO:0000256" key="5">
    <source>
        <dbReference type="ARBA" id="ARBA00022768"/>
    </source>
</evidence>
<evidence type="ECO:0000256" key="2">
    <source>
        <dbReference type="ARBA" id="ARBA00004815"/>
    </source>
</evidence>
<evidence type="ECO:0000256" key="3">
    <source>
        <dbReference type="ARBA" id="ARBA00009479"/>
    </source>
</evidence>
<comment type="similarity">
    <text evidence="3 7 9">Belongs to the elongation factor P family.</text>
</comment>
<feature type="domain" description="Translation elongation factor P/YeiP central" evidence="11">
    <location>
        <begin position="69"/>
        <end position="123"/>
    </location>
</feature>
<dbReference type="InterPro" id="IPR008991">
    <property type="entry name" value="Translation_prot_SH3-like_sf"/>
</dbReference>
<dbReference type="InterPro" id="IPR013852">
    <property type="entry name" value="Transl_elong_P/YeiP_CS"/>
</dbReference>
<dbReference type="AlphaFoldDB" id="A0A2H0W1M3"/>
<dbReference type="FunFam" id="2.40.50.140:FF:000009">
    <property type="entry name" value="Elongation factor P"/>
    <property type="match status" value="1"/>
</dbReference>
<reference evidence="13" key="1">
    <citation type="submission" date="2017-09" db="EMBL/GenBank/DDBJ databases">
        <title>Depth-based differentiation of microbial function through sediment-hosted aquifers and enrichment of novel symbionts in the deep terrestrial subsurface.</title>
        <authorList>
            <person name="Probst A.J."/>
            <person name="Ladd B."/>
            <person name="Jarett J.K."/>
            <person name="Geller-Mcgrath D.E."/>
            <person name="Sieber C.M.K."/>
            <person name="Emerson J.B."/>
            <person name="Anantharaman K."/>
            <person name="Thomas B.C."/>
            <person name="Malmstrom R."/>
            <person name="Stieglmeier M."/>
            <person name="Klingl A."/>
            <person name="Woyke T."/>
            <person name="Ryan C.M."/>
            <person name="Banfield J.F."/>
        </authorList>
    </citation>
    <scope>NUCLEOTIDE SEQUENCE [LARGE SCALE GENOMIC DNA]</scope>
</reference>
<dbReference type="GO" id="GO:0003746">
    <property type="term" value="F:translation elongation factor activity"/>
    <property type="evidence" value="ECO:0007669"/>
    <property type="project" value="UniProtKB-UniRule"/>
</dbReference>
<dbReference type="InterPro" id="IPR011768">
    <property type="entry name" value="Transl_elongation_fac_P"/>
</dbReference>
<evidence type="ECO:0000256" key="7">
    <source>
        <dbReference type="HAMAP-Rule" id="MF_00141"/>
    </source>
</evidence>
<dbReference type="InterPro" id="IPR015365">
    <property type="entry name" value="Elong-fact-P_C"/>
</dbReference>
<dbReference type="GO" id="GO:0005829">
    <property type="term" value="C:cytosol"/>
    <property type="evidence" value="ECO:0007669"/>
    <property type="project" value="UniProtKB-ARBA"/>
</dbReference>
<dbReference type="PANTHER" id="PTHR30053:SF14">
    <property type="entry name" value="TRANSLATION ELONGATION FACTOR KOW-LIKE DOMAIN-CONTAINING PROTEIN"/>
    <property type="match status" value="1"/>
</dbReference>
<comment type="subcellular location">
    <subcellularLocation>
        <location evidence="1 7">Cytoplasm</location>
    </subcellularLocation>
</comment>
<dbReference type="FunFam" id="2.40.50.140:FF:000004">
    <property type="entry name" value="Elongation factor P"/>
    <property type="match status" value="1"/>
</dbReference>
<dbReference type="PANTHER" id="PTHR30053">
    <property type="entry name" value="ELONGATION FACTOR P"/>
    <property type="match status" value="1"/>
</dbReference>
<dbReference type="HAMAP" id="MF_00141">
    <property type="entry name" value="EF_P"/>
    <property type="match status" value="1"/>
</dbReference>
<dbReference type="InterPro" id="IPR001059">
    <property type="entry name" value="Transl_elong_P/YeiP_cen"/>
</dbReference>
<dbReference type="Pfam" id="PF09285">
    <property type="entry name" value="Elong-fact-P_C"/>
    <property type="match status" value="1"/>
</dbReference>
<dbReference type="CDD" id="cd04470">
    <property type="entry name" value="S1_EF-P_repeat_1"/>
    <property type="match status" value="1"/>
</dbReference>
<dbReference type="PROSITE" id="PS01275">
    <property type="entry name" value="EFP"/>
    <property type="match status" value="1"/>
</dbReference>
<dbReference type="Pfam" id="PF01132">
    <property type="entry name" value="EFP"/>
    <property type="match status" value="1"/>
</dbReference>
<dbReference type="NCBIfam" id="TIGR00038">
    <property type="entry name" value="efp"/>
    <property type="match status" value="1"/>
</dbReference>
<dbReference type="InterPro" id="IPR014722">
    <property type="entry name" value="Rib_uL2_dom2"/>
</dbReference>
<dbReference type="Proteomes" id="UP000230935">
    <property type="component" value="Unassembled WGS sequence"/>
</dbReference>
<comment type="function">
    <text evidence="7">Involved in peptide bond synthesis. Stimulates efficient translation and peptide-bond synthesis on native or reconstituted 70S ribosomes in vitro. Probably functions indirectly by altering the affinity of the ribosome for aminoacyl-tRNA, thus increasing their reactivity as acceptors for peptidyl transferase.</text>
</comment>
<evidence type="ECO:0000256" key="8">
    <source>
        <dbReference type="NCBIfam" id="TIGR00038"/>
    </source>
</evidence>
<dbReference type="PIRSF" id="PIRSF005901">
    <property type="entry name" value="EF-P"/>
    <property type="match status" value="1"/>
</dbReference>
<sequence length="188" mass="20912">MSINTLNDIKQGTNVLYQGEPYIVVEAKFVRMQQRKPVMQTKLKNLISGKVVEYNFKAGETVEEANLSRTKANFLYADDSGFNFMDETSYEQFSLDADVIGDKKDFLKEGNQIDVLNFEDKPVSISLPAKINLKVTSAPEGVKGDTAQGRVTKTAELETGATVQVPLFIKTGDTIKINTETGEYVERV</sequence>
<dbReference type="InterPro" id="IPR020599">
    <property type="entry name" value="Transl_elong_fac_P/YeiP"/>
</dbReference>
<dbReference type="EMBL" id="PEZZ01000017">
    <property type="protein sequence ID" value="PIS05197.1"/>
    <property type="molecule type" value="Genomic_DNA"/>
</dbReference>
<proteinExistence type="inferred from homology"/>
<keyword evidence="6 7" id="KW-0648">Protein biosynthesis</keyword>
<evidence type="ECO:0000313" key="12">
    <source>
        <dbReference type="EMBL" id="PIS05197.1"/>
    </source>
</evidence>
<evidence type="ECO:0000256" key="9">
    <source>
        <dbReference type="RuleBase" id="RU004389"/>
    </source>
</evidence>
<dbReference type="Pfam" id="PF08207">
    <property type="entry name" value="EFP_N"/>
    <property type="match status" value="1"/>
</dbReference>
<feature type="domain" description="Elongation factor P C-terminal" evidence="10">
    <location>
        <begin position="131"/>
        <end position="187"/>
    </location>
</feature>
<keyword evidence="5 7" id="KW-0251">Elongation factor</keyword>
<evidence type="ECO:0000313" key="13">
    <source>
        <dbReference type="Proteomes" id="UP000230935"/>
    </source>
</evidence>
<dbReference type="Gene3D" id="2.30.30.30">
    <property type="match status" value="1"/>
</dbReference>
<evidence type="ECO:0000256" key="4">
    <source>
        <dbReference type="ARBA" id="ARBA00022490"/>
    </source>
</evidence>
<dbReference type="InterPro" id="IPR013185">
    <property type="entry name" value="Transl_elong_KOW-like"/>
</dbReference>
<comment type="caution">
    <text evidence="12">The sequence shown here is derived from an EMBL/GenBank/DDBJ whole genome shotgun (WGS) entry which is preliminary data.</text>
</comment>
<comment type="pathway">
    <text evidence="2 7">Protein biosynthesis; polypeptide chain elongation.</text>
</comment>
<dbReference type="FunFam" id="2.30.30.30:FF:000003">
    <property type="entry name" value="Elongation factor P"/>
    <property type="match status" value="1"/>
</dbReference>